<evidence type="ECO:0000313" key="2">
    <source>
        <dbReference type="Proteomes" id="UP000229631"/>
    </source>
</evidence>
<dbReference type="AlphaFoldDB" id="A0A2M7BDL0"/>
<sequence>RNAIIKPATRRSKITISKKVFFLGLTTKVGVVAGGVGGTGRGGGGTVGNGSATGNSGIALTGVFWGKSIDDL</sequence>
<name>A0A2M7BDL0_9BACT</name>
<evidence type="ECO:0000313" key="1">
    <source>
        <dbReference type="EMBL" id="PIV01194.1"/>
    </source>
</evidence>
<dbReference type="EMBL" id="PEVC01000028">
    <property type="protein sequence ID" value="PIV01194.1"/>
    <property type="molecule type" value="Genomic_DNA"/>
</dbReference>
<reference evidence="2" key="1">
    <citation type="submission" date="2017-09" db="EMBL/GenBank/DDBJ databases">
        <title>Depth-based differentiation of microbial function through sediment-hosted aquifers and enrichment of novel symbionts in the deep terrestrial subsurface.</title>
        <authorList>
            <person name="Probst A.J."/>
            <person name="Ladd B."/>
            <person name="Jarett J.K."/>
            <person name="Geller-Mcgrath D.E."/>
            <person name="Sieber C.M.K."/>
            <person name="Emerson J.B."/>
            <person name="Anantharaman K."/>
            <person name="Thomas B.C."/>
            <person name="Malmstrom R."/>
            <person name="Stieglmeier M."/>
            <person name="Klingl A."/>
            <person name="Woyke T."/>
            <person name="Ryan C.M."/>
            <person name="Banfield J.F."/>
        </authorList>
    </citation>
    <scope>NUCLEOTIDE SEQUENCE [LARGE SCALE GENOMIC DNA]</scope>
</reference>
<protein>
    <submittedName>
        <fullName evidence="1">Uncharacterized protein</fullName>
    </submittedName>
</protein>
<dbReference type="Proteomes" id="UP000229631">
    <property type="component" value="Unassembled WGS sequence"/>
</dbReference>
<organism evidence="1 2">
    <name type="scientific">Candidatus Shapirobacteria bacterium CG03_land_8_20_14_0_80_39_12</name>
    <dbReference type="NCBI Taxonomy" id="1974879"/>
    <lineage>
        <taxon>Bacteria</taxon>
        <taxon>Candidatus Shapironibacteriota</taxon>
    </lineage>
</organism>
<gene>
    <name evidence="1" type="ORF">COS54_01470</name>
</gene>
<accession>A0A2M7BDL0</accession>
<comment type="caution">
    <text evidence="1">The sequence shown here is derived from an EMBL/GenBank/DDBJ whole genome shotgun (WGS) entry which is preliminary data.</text>
</comment>
<feature type="non-terminal residue" evidence="1">
    <location>
        <position position="1"/>
    </location>
</feature>
<proteinExistence type="predicted"/>